<name>A0A841G0Y1_9ACTN</name>
<evidence type="ECO:0000313" key="2">
    <source>
        <dbReference type="Proteomes" id="UP000548476"/>
    </source>
</evidence>
<reference evidence="1 2" key="1">
    <citation type="submission" date="2020-08" db="EMBL/GenBank/DDBJ databases">
        <title>Genomic Encyclopedia of Type Strains, Phase IV (KMG-IV): sequencing the most valuable type-strain genomes for metagenomic binning, comparative biology and taxonomic classification.</title>
        <authorList>
            <person name="Goeker M."/>
        </authorList>
    </citation>
    <scope>NUCLEOTIDE SEQUENCE [LARGE SCALE GENOMIC DNA]</scope>
    <source>
        <strain evidence="1 2">YIM 65646</strain>
    </source>
</reference>
<evidence type="ECO:0000313" key="1">
    <source>
        <dbReference type="EMBL" id="MBB6038339.1"/>
    </source>
</evidence>
<proteinExistence type="predicted"/>
<accession>A0A841G0Y1</accession>
<organism evidence="1 2">
    <name type="scientific">Phytomonospora endophytica</name>
    <dbReference type="NCBI Taxonomy" id="714109"/>
    <lineage>
        <taxon>Bacteria</taxon>
        <taxon>Bacillati</taxon>
        <taxon>Actinomycetota</taxon>
        <taxon>Actinomycetes</taxon>
        <taxon>Micromonosporales</taxon>
        <taxon>Micromonosporaceae</taxon>
        <taxon>Phytomonospora</taxon>
    </lineage>
</organism>
<dbReference type="AlphaFoldDB" id="A0A841G0Y1"/>
<dbReference type="RefSeq" id="WP_184791137.1">
    <property type="nucleotide sequence ID" value="NZ_BONT01000008.1"/>
</dbReference>
<sequence>MSAVDLAEAWAVWDAHDQVITPYRVCREGCREEWPCTRRRRADLELREAGVDPFAIRRKEATLPGT</sequence>
<comment type="caution">
    <text evidence="1">The sequence shown here is derived from an EMBL/GenBank/DDBJ whole genome shotgun (WGS) entry which is preliminary data.</text>
</comment>
<dbReference type="Proteomes" id="UP000548476">
    <property type="component" value="Unassembled WGS sequence"/>
</dbReference>
<gene>
    <name evidence="1" type="ORF">HNR73_006222</name>
</gene>
<dbReference type="EMBL" id="JACHGT010000016">
    <property type="protein sequence ID" value="MBB6038339.1"/>
    <property type="molecule type" value="Genomic_DNA"/>
</dbReference>
<keyword evidence="2" id="KW-1185">Reference proteome</keyword>
<protein>
    <submittedName>
        <fullName evidence="1">Uncharacterized protein</fullName>
    </submittedName>
</protein>